<dbReference type="EMBL" id="JAAGWQ010000065">
    <property type="protein sequence ID" value="KAF5671695.1"/>
    <property type="molecule type" value="Genomic_DNA"/>
</dbReference>
<keyword evidence="3" id="KW-1185">Reference proteome</keyword>
<feature type="compositionally biased region" description="Basic and acidic residues" evidence="1">
    <location>
        <begin position="425"/>
        <end position="435"/>
    </location>
</feature>
<dbReference type="AlphaFoldDB" id="A0A8H5TGB2"/>
<comment type="caution">
    <text evidence="2">The sequence shown here is derived from an EMBL/GenBank/DDBJ whole genome shotgun (WGS) entry which is preliminary data.</text>
</comment>
<feature type="region of interest" description="Disordered" evidence="1">
    <location>
        <begin position="91"/>
        <end position="157"/>
    </location>
</feature>
<organism evidence="2 3">
    <name type="scientific">Fusarium heterosporum</name>
    <dbReference type="NCBI Taxonomy" id="42747"/>
    <lineage>
        <taxon>Eukaryota</taxon>
        <taxon>Fungi</taxon>
        <taxon>Dikarya</taxon>
        <taxon>Ascomycota</taxon>
        <taxon>Pezizomycotina</taxon>
        <taxon>Sordariomycetes</taxon>
        <taxon>Hypocreomycetidae</taxon>
        <taxon>Hypocreales</taxon>
        <taxon>Nectriaceae</taxon>
        <taxon>Fusarium</taxon>
        <taxon>Fusarium heterosporum species complex</taxon>
    </lineage>
</organism>
<name>A0A8H5TGB2_FUSHE</name>
<evidence type="ECO:0000256" key="1">
    <source>
        <dbReference type="SAM" id="MobiDB-lite"/>
    </source>
</evidence>
<dbReference type="PANTHER" id="PTHR38166:SF1">
    <property type="entry name" value="C2H2-TYPE DOMAIN-CONTAINING PROTEIN"/>
    <property type="match status" value="1"/>
</dbReference>
<feature type="region of interest" description="Disordered" evidence="1">
    <location>
        <begin position="1"/>
        <end position="69"/>
    </location>
</feature>
<feature type="region of interest" description="Disordered" evidence="1">
    <location>
        <begin position="425"/>
        <end position="454"/>
    </location>
</feature>
<proteinExistence type="predicted"/>
<feature type="region of interest" description="Disordered" evidence="1">
    <location>
        <begin position="356"/>
        <end position="395"/>
    </location>
</feature>
<evidence type="ECO:0000313" key="3">
    <source>
        <dbReference type="Proteomes" id="UP000567885"/>
    </source>
</evidence>
<dbReference type="Proteomes" id="UP000567885">
    <property type="component" value="Unassembled WGS sequence"/>
</dbReference>
<feature type="compositionally biased region" description="Polar residues" evidence="1">
    <location>
        <begin position="378"/>
        <end position="387"/>
    </location>
</feature>
<dbReference type="OrthoDB" id="4738706at2759"/>
<sequence length="454" mass="51821">MVNPEWNPGEDAVGAPTTQSPPHHSQQNSQPILSKSPDDLDSSVSSPRPQSDGDSSATETYIEERKRQIVDSIVFNVTKRLLRMFDSYRERARGDSSGPSGTPDESLRSSSKATSSGGIGLGGQKRNLTETEDDGADDDDDDRYREGRQSGKKPIQNRDSRKYACPYFKYNPTKYKDWRICPGPGWADIPRLKRHRQPKYRCGRCWQPFRDEQCYMDHLRTEEACPLAEMAHVEGFDSAQEQSLRSRKRSGQELSENDKWRRIFKILFPHVLHDDIPSPFYEYDQVCHKENNHQPADSEYLAQCEHYMVREVPQRLRQALGRELDRDLTIVEESLRRKAGDWAKTLIEEAFREIRQSRRPAEPAVENEKPGLVIGGPNLQSGSSESNNLRESEPWPNLDLESFDSFLLLGETEFAFDNGGLLEDLLRPEESDHGKTGKPSDSGYSSHNPAEYTR</sequence>
<accession>A0A8H5TGB2</accession>
<feature type="compositionally biased region" description="Basic and acidic residues" evidence="1">
    <location>
        <begin position="356"/>
        <end position="369"/>
    </location>
</feature>
<feature type="compositionally biased region" description="Low complexity" evidence="1">
    <location>
        <begin position="20"/>
        <end position="35"/>
    </location>
</feature>
<feature type="compositionally biased region" description="Acidic residues" evidence="1">
    <location>
        <begin position="130"/>
        <end position="141"/>
    </location>
</feature>
<dbReference type="PANTHER" id="PTHR38166">
    <property type="entry name" value="C2H2-TYPE DOMAIN-CONTAINING PROTEIN-RELATED"/>
    <property type="match status" value="1"/>
</dbReference>
<protein>
    <submittedName>
        <fullName evidence="2">Nicotinate-nucleotide diphosphorylase</fullName>
    </submittedName>
</protein>
<evidence type="ECO:0000313" key="2">
    <source>
        <dbReference type="EMBL" id="KAF5671695.1"/>
    </source>
</evidence>
<gene>
    <name evidence="2" type="ORF">FHETE_4065</name>
</gene>
<reference evidence="2 3" key="1">
    <citation type="submission" date="2020-05" db="EMBL/GenBank/DDBJ databases">
        <title>Identification and distribution of gene clusters putatively required for synthesis of sphingolipid metabolism inhibitors in phylogenetically diverse species of the filamentous fungus Fusarium.</title>
        <authorList>
            <person name="Kim H.-S."/>
            <person name="Busman M."/>
            <person name="Brown D.W."/>
            <person name="Divon H."/>
            <person name="Uhlig S."/>
            <person name="Proctor R.H."/>
        </authorList>
    </citation>
    <scope>NUCLEOTIDE SEQUENCE [LARGE SCALE GENOMIC DNA]</scope>
    <source>
        <strain evidence="2 3">NRRL 20693</strain>
    </source>
</reference>